<dbReference type="SUPFAM" id="SSF53448">
    <property type="entry name" value="Nucleotide-diphospho-sugar transferases"/>
    <property type="match status" value="1"/>
</dbReference>
<dbReference type="GO" id="GO:0016740">
    <property type="term" value="F:transferase activity"/>
    <property type="evidence" value="ECO:0007669"/>
    <property type="project" value="UniProtKB-KW"/>
</dbReference>
<dbReference type="EMBL" id="CP007139">
    <property type="protein sequence ID" value="AIE86665.1"/>
    <property type="molecule type" value="Genomic_DNA"/>
</dbReference>
<keyword evidence="3" id="KW-1185">Reference proteome</keyword>
<dbReference type="AlphaFoldDB" id="A0A068NV77"/>
<dbReference type="eggNOG" id="COG1215">
    <property type="taxonomic scope" value="Bacteria"/>
</dbReference>
<dbReference type="STRING" id="661478.OP10G_3297"/>
<dbReference type="KEGG" id="fgi:OP10G_3297"/>
<dbReference type="InterPro" id="IPR001173">
    <property type="entry name" value="Glyco_trans_2-like"/>
</dbReference>
<dbReference type="RefSeq" id="WP_025229392.1">
    <property type="nucleotide sequence ID" value="NZ_CP007139.1"/>
</dbReference>
<evidence type="ECO:0000313" key="2">
    <source>
        <dbReference type="EMBL" id="AIE86665.1"/>
    </source>
</evidence>
<dbReference type="Pfam" id="PF00535">
    <property type="entry name" value="Glycos_transf_2"/>
    <property type="match status" value="1"/>
</dbReference>
<organism evidence="2 3">
    <name type="scientific">Fimbriimonas ginsengisoli Gsoil 348</name>
    <dbReference type="NCBI Taxonomy" id="661478"/>
    <lineage>
        <taxon>Bacteria</taxon>
        <taxon>Bacillati</taxon>
        <taxon>Armatimonadota</taxon>
        <taxon>Fimbriimonadia</taxon>
        <taxon>Fimbriimonadales</taxon>
        <taxon>Fimbriimonadaceae</taxon>
        <taxon>Fimbriimonas</taxon>
    </lineage>
</organism>
<dbReference type="HOGENOM" id="CLU_025996_21_0_0"/>
<reference evidence="2 3" key="1">
    <citation type="journal article" date="2014" name="PLoS ONE">
        <title>The first complete genome sequence of the class fimbriimonadia in the phylum armatimonadetes.</title>
        <authorList>
            <person name="Hu Z.Y."/>
            <person name="Wang Y.Z."/>
            <person name="Im W.T."/>
            <person name="Wang S.Y."/>
            <person name="Zhao G.P."/>
            <person name="Zheng H.J."/>
            <person name="Quan Z.X."/>
        </authorList>
    </citation>
    <scope>NUCLEOTIDE SEQUENCE [LARGE SCALE GENOMIC DNA]</scope>
    <source>
        <strain evidence="2">Gsoil 348</strain>
    </source>
</reference>
<proteinExistence type="predicted"/>
<evidence type="ECO:0000313" key="3">
    <source>
        <dbReference type="Proteomes" id="UP000027982"/>
    </source>
</evidence>
<dbReference type="Proteomes" id="UP000027982">
    <property type="component" value="Chromosome"/>
</dbReference>
<dbReference type="PANTHER" id="PTHR22916">
    <property type="entry name" value="GLYCOSYLTRANSFERASE"/>
    <property type="match status" value="1"/>
</dbReference>
<dbReference type="InterPro" id="IPR029044">
    <property type="entry name" value="Nucleotide-diphossugar_trans"/>
</dbReference>
<protein>
    <submittedName>
        <fullName evidence="2">Glycosyl transferase, family 2</fullName>
    </submittedName>
</protein>
<dbReference type="PANTHER" id="PTHR22916:SF65">
    <property type="entry name" value="SLR1065 PROTEIN"/>
    <property type="match status" value="1"/>
</dbReference>
<dbReference type="CDD" id="cd06433">
    <property type="entry name" value="GT_2_WfgS_like"/>
    <property type="match status" value="1"/>
</dbReference>
<gene>
    <name evidence="2" type="ORF">OP10G_3297</name>
</gene>
<name>A0A068NV77_FIMGI</name>
<keyword evidence="2" id="KW-0808">Transferase</keyword>
<sequence>MDPQPLVSIVTVSFNQAQYLRACIESVLGQTYPNVEYIVIDGGSADNSAEIIAEYADRLKYWHSKKDNGPADALNQGFEQATGTIFAYLNSDDVLLPEAVQKWVDAFQKNPRVDLVYGGIKYLDGEGRPTKGPGGGKAWGYPACPWSIRTYAAGVMVLPQQASAWKRTLHEAVGGFNADNRTNWDPEFYAQAAVKGFAFKDIPAVLAGFRFHEKSITVGLLSNPDEKTLARRATARARTREIFASNGIQISDLERKWRKATFRLMHAACLVRDYRQNGGRT</sequence>
<dbReference type="OrthoDB" id="433681at2"/>
<dbReference type="Gene3D" id="3.90.550.10">
    <property type="entry name" value="Spore Coat Polysaccharide Biosynthesis Protein SpsA, Chain A"/>
    <property type="match status" value="1"/>
</dbReference>
<feature type="domain" description="Glycosyltransferase 2-like" evidence="1">
    <location>
        <begin position="8"/>
        <end position="130"/>
    </location>
</feature>
<accession>A0A068NV77</accession>
<evidence type="ECO:0000259" key="1">
    <source>
        <dbReference type="Pfam" id="PF00535"/>
    </source>
</evidence>